<name>J9DKA6_WUCBA</name>
<organism evidence="2 3">
    <name type="scientific">Wuchereria bancrofti</name>
    <dbReference type="NCBI Taxonomy" id="6293"/>
    <lineage>
        <taxon>Eukaryota</taxon>
        <taxon>Metazoa</taxon>
        <taxon>Ecdysozoa</taxon>
        <taxon>Nematoda</taxon>
        <taxon>Chromadorea</taxon>
        <taxon>Rhabditida</taxon>
        <taxon>Spirurina</taxon>
        <taxon>Spiruromorpha</taxon>
        <taxon>Filarioidea</taxon>
        <taxon>Onchocercidae</taxon>
        <taxon>Wuchereria</taxon>
    </lineage>
</organism>
<dbReference type="EMBL" id="ADBV01024964">
    <property type="protein sequence ID" value="EJW69896.1"/>
    <property type="molecule type" value="Genomic_DNA"/>
</dbReference>
<gene>
    <name evidence="2" type="ORF">WUBG_19197</name>
</gene>
<dbReference type="AlphaFoldDB" id="J9DKA6"/>
<accession>J9DKA6</accession>
<reference evidence="3" key="1">
    <citation type="submission" date="2012-08" db="EMBL/GenBank/DDBJ databases">
        <title>The Genome Sequence of Wuchereria bancrofti.</title>
        <authorList>
            <person name="Nutman T.B."/>
            <person name="Fink D.L."/>
            <person name="Russ C."/>
            <person name="Young S."/>
            <person name="Zeng Q."/>
            <person name="Koehrsen M."/>
            <person name="Alvarado L."/>
            <person name="Berlin A."/>
            <person name="Chapman S.B."/>
            <person name="Chen Z."/>
            <person name="Freedman E."/>
            <person name="Gellesch M."/>
            <person name="Goldberg J."/>
            <person name="Griggs A."/>
            <person name="Gujja S."/>
            <person name="Heilman E.R."/>
            <person name="Heiman D."/>
            <person name="Hepburn T."/>
            <person name="Howarth C."/>
            <person name="Jen D."/>
            <person name="Larson L."/>
            <person name="Lewis B."/>
            <person name="Mehta T."/>
            <person name="Park D."/>
            <person name="Pearson M."/>
            <person name="Roberts A."/>
            <person name="Saif S."/>
            <person name="Shea T."/>
            <person name="Shenoy N."/>
            <person name="Sisk P."/>
            <person name="Stolte C."/>
            <person name="Sykes S."/>
            <person name="Walk T."/>
            <person name="White J."/>
            <person name="Yandava C."/>
            <person name="Haas B."/>
            <person name="Henn M.R."/>
            <person name="Nusbaum C."/>
            <person name="Birren B."/>
        </authorList>
    </citation>
    <scope>NUCLEOTIDE SEQUENCE [LARGE SCALE GENOMIC DNA]</scope>
    <source>
        <strain evidence="3">NA</strain>
    </source>
</reference>
<keyword evidence="1" id="KW-0812">Transmembrane</keyword>
<evidence type="ECO:0000313" key="3">
    <source>
        <dbReference type="Proteomes" id="UP000004810"/>
    </source>
</evidence>
<keyword evidence="1" id="KW-1133">Transmembrane helix</keyword>
<protein>
    <submittedName>
        <fullName evidence="2">Uncharacterized protein</fullName>
    </submittedName>
</protein>
<proteinExistence type="predicted"/>
<evidence type="ECO:0000256" key="1">
    <source>
        <dbReference type="SAM" id="Phobius"/>
    </source>
</evidence>
<keyword evidence="1" id="KW-0472">Membrane</keyword>
<dbReference type="Proteomes" id="UP000004810">
    <property type="component" value="Unassembled WGS sequence"/>
</dbReference>
<comment type="caution">
    <text evidence="2">The sequence shown here is derived from an EMBL/GenBank/DDBJ whole genome shotgun (WGS) entry which is preliminary data.</text>
</comment>
<evidence type="ECO:0000313" key="2">
    <source>
        <dbReference type="EMBL" id="EJW69896.1"/>
    </source>
</evidence>
<feature type="transmembrane region" description="Helical" evidence="1">
    <location>
        <begin position="6"/>
        <end position="24"/>
    </location>
</feature>
<sequence length="57" mass="6770">MENCLVQYVVLIIALMSTFVLQILPVKMEKERLIVYAKKVTWIFDLVYLKIKLIILK</sequence>